<dbReference type="Gene3D" id="1.20.120.1240">
    <property type="entry name" value="Dynamin, middle domain"/>
    <property type="match status" value="1"/>
</dbReference>
<evidence type="ECO:0000256" key="4">
    <source>
        <dbReference type="ARBA" id="ARBA00023134"/>
    </source>
</evidence>
<dbReference type="Gene3D" id="3.40.50.300">
    <property type="entry name" value="P-loop containing nucleotide triphosphate hydrolases"/>
    <property type="match status" value="1"/>
</dbReference>
<dbReference type="GO" id="GO:0042802">
    <property type="term" value="F:identical protein binding"/>
    <property type="evidence" value="ECO:0007669"/>
    <property type="project" value="Ensembl"/>
</dbReference>
<dbReference type="GO" id="GO:0005874">
    <property type="term" value="C:microtubule"/>
    <property type="evidence" value="ECO:0007669"/>
    <property type="project" value="TreeGrafter"/>
</dbReference>
<dbReference type="AlphaFoldDB" id="A0A670KDI4"/>
<dbReference type="PROSITE" id="PS00410">
    <property type="entry name" value="G_DYNAMIN_1"/>
    <property type="match status" value="1"/>
</dbReference>
<dbReference type="GO" id="GO:0048471">
    <property type="term" value="C:perinuclear region of cytoplasm"/>
    <property type="evidence" value="ECO:0007669"/>
    <property type="project" value="Ensembl"/>
</dbReference>
<dbReference type="GO" id="GO:0005525">
    <property type="term" value="F:GTP binding"/>
    <property type="evidence" value="ECO:0007669"/>
    <property type="project" value="UniProtKB-KW"/>
</dbReference>
<evidence type="ECO:0000259" key="7">
    <source>
        <dbReference type="PROSITE" id="PS51388"/>
    </source>
</evidence>
<dbReference type="GO" id="GO:0005886">
    <property type="term" value="C:plasma membrane"/>
    <property type="evidence" value="ECO:0007669"/>
    <property type="project" value="TreeGrafter"/>
</dbReference>
<dbReference type="SUPFAM" id="SSF52540">
    <property type="entry name" value="P-loop containing nucleoside triphosphate hydrolases"/>
    <property type="match status" value="1"/>
</dbReference>
<dbReference type="GO" id="GO:0005829">
    <property type="term" value="C:cytosol"/>
    <property type="evidence" value="ECO:0007669"/>
    <property type="project" value="Ensembl"/>
</dbReference>
<reference evidence="9" key="2">
    <citation type="submission" date="2025-08" db="UniProtKB">
        <authorList>
            <consortium name="Ensembl"/>
        </authorList>
    </citation>
    <scope>IDENTIFICATION</scope>
</reference>
<organism evidence="9 10">
    <name type="scientific">Podarcis muralis</name>
    <name type="common">Wall lizard</name>
    <name type="synonym">Lacerta muralis</name>
    <dbReference type="NCBI Taxonomy" id="64176"/>
    <lineage>
        <taxon>Eukaryota</taxon>
        <taxon>Metazoa</taxon>
        <taxon>Chordata</taxon>
        <taxon>Craniata</taxon>
        <taxon>Vertebrata</taxon>
        <taxon>Euteleostomi</taxon>
        <taxon>Lepidosauria</taxon>
        <taxon>Squamata</taxon>
        <taxon>Bifurcata</taxon>
        <taxon>Unidentata</taxon>
        <taxon>Episquamata</taxon>
        <taxon>Laterata</taxon>
        <taxon>Lacertibaenia</taxon>
        <taxon>Lacertidae</taxon>
        <taxon>Podarcis</taxon>
    </lineage>
</organism>
<dbReference type="GO" id="GO:0031623">
    <property type="term" value="P:receptor internalization"/>
    <property type="evidence" value="ECO:0007669"/>
    <property type="project" value="TreeGrafter"/>
</dbReference>
<feature type="domain" description="GED" evidence="7">
    <location>
        <begin position="622"/>
        <end position="710"/>
    </location>
</feature>
<reference evidence="9" key="3">
    <citation type="submission" date="2025-09" db="UniProtKB">
        <authorList>
            <consortium name="Ensembl"/>
        </authorList>
    </citation>
    <scope>IDENTIFICATION</scope>
</reference>
<dbReference type="GeneTree" id="ENSGT00940000155686"/>
<dbReference type="FunFam" id="3.40.50.300:FF:000621">
    <property type="entry name" value="Interferon-induced GTP-binding protein Mx1"/>
    <property type="match status" value="1"/>
</dbReference>
<dbReference type="SMART" id="SM00302">
    <property type="entry name" value="GED"/>
    <property type="match status" value="1"/>
</dbReference>
<evidence type="ECO:0000313" key="9">
    <source>
        <dbReference type="Ensembl" id="ENSPMRP00000033684.1"/>
    </source>
</evidence>
<dbReference type="PANTHER" id="PTHR11566:SF231">
    <property type="entry name" value="INTERFERON-INDUCED GTP-BINDING PROTEIN MX"/>
    <property type="match status" value="1"/>
</dbReference>
<evidence type="ECO:0000313" key="10">
    <source>
        <dbReference type="Proteomes" id="UP000472272"/>
    </source>
</evidence>
<dbReference type="GO" id="GO:0031965">
    <property type="term" value="C:nuclear membrane"/>
    <property type="evidence" value="ECO:0007669"/>
    <property type="project" value="Ensembl"/>
</dbReference>
<name>A0A670KDI4_PODMU</name>
<evidence type="ECO:0000256" key="1">
    <source>
        <dbReference type="ARBA" id="ARBA00004496"/>
    </source>
</evidence>
<evidence type="ECO:0000256" key="3">
    <source>
        <dbReference type="ARBA" id="ARBA00022741"/>
    </source>
</evidence>
<dbReference type="InterPro" id="IPR020850">
    <property type="entry name" value="GED_dom"/>
</dbReference>
<keyword evidence="2" id="KW-0963">Cytoplasm</keyword>
<dbReference type="Pfam" id="PF02212">
    <property type="entry name" value="GED"/>
    <property type="match status" value="1"/>
</dbReference>
<keyword evidence="4 5" id="KW-0342">GTP-binding</keyword>
<dbReference type="InterPro" id="IPR019762">
    <property type="entry name" value="Dynamin_GTPase_CS"/>
</dbReference>
<dbReference type="GO" id="GO:0003924">
    <property type="term" value="F:GTPase activity"/>
    <property type="evidence" value="ECO:0007669"/>
    <property type="project" value="InterPro"/>
</dbReference>
<dbReference type="PRINTS" id="PR00195">
    <property type="entry name" value="DYNAMIN"/>
</dbReference>
<evidence type="ECO:0000259" key="8">
    <source>
        <dbReference type="PROSITE" id="PS51718"/>
    </source>
</evidence>
<dbReference type="Proteomes" id="UP000472272">
    <property type="component" value="Chromosome 4"/>
</dbReference>
<dbReference type="FunFam" id="1.20.120.1240:FF:000007">
    <property type="entry name" value="Interferon-induced GTP-binding protein Mx1"/>
    <property type="match status" value="1"/>
</dbReference>
<feature type="domain" description="Dynamin-type G" evidence="8">
    <location>
        <begin position="125"/>
        <end position="398"/>
    </location>
</feature>
<dbReference type="InterPro" id="IPR022812">
    <property type="entry name" value="Dynamin"/>
</dbReference>
<dbReference type="CDD" id="cd08771">
    <property type="entry name" value="DLP_1"/>
    <property type="match status" value="1"/>
</dbReference>
<reference evidence="9 10" key="1">
    <citation type="journal article" date="2019" name="Proc. Natl. Acad. Sci. U.S.A.">
        <title>Regulatory changes in pterin and carotenoid genes underlie balanced color polymorphisms in the wall lizard.</title>
        <authorList>
            <person name="Andrade P."/>
            <person name="Pinho C."/>
            <person name="Perez I de Lanuza G."/>
            <person name="Afonso S."/>
            <person name="Brejcha J."/>
            <person name="Rubin C.J."/>
            <person name="Wallerman O."/>
            <person name="Pereira P."/>
            <person name="Sabatino S.J."/>
            <person name="Bellati A."/>
            <person name="Pellitteri-Rosa D."/>
            <person name="Bosakova Z."/>
            <person name="Bunikis I."/>
            <person name="Carretero M.A."/>
            <person name="Feiner N."/>
            <person name="Marsik P."/>
            <person name="Pauperio F."/>
            <person name="Salvi D."/>
            <person name="Soler L."/>
            <person name="While G.M."/>
            <person name="Uller T."/>
            <person name="Font E."/>
            <person name="Andersson L."/>
            <person name="Carneiro M."/>
        </authorList>
    </citation>
    <scope>NUCLEOTIDE SEQUENCE</scope>
</reference>
<dbReference type="PANTHER" id="PTHR11566">
    <property type="entry name" value="DYNAMIN"/>
    <property type="match status" value="1"/>
</dbReference>
<feature type="region of interest" description="Disordered" evidence="6">
    <location>
        <begin position="1"/>
        <end position="40"/>
    </location>
</feature>
<dbReference type="PROSITE" id="PS51388">
    <property type="entry name" value="GED"/>
    <property type="match status" value="1"/>
</dbReference>
<dbReference type="InterPro" id="IPR000375">
    <property type="entry name" value="Dynamin_stalk"/>
</dbReference>
<protein>
    <submittedName>
        <fullName evidence="9">MX dynamin like GTPase 1</fullName>
    </submittedName>
</protein>
<dbReference type="PROSITE" id="PS51718">
    <property type="entry name" value="G_DYNAMIN_2"/>
    <property type="match status" value="1"/>
</dbReference>
<dbReference type="Pfam" id="PF00350">
    <property type="entry name" value="Dynamin_N"/>
    <property type="match status" value="1"/>
</dbReference>
<dbReference type="InterPro" id="IPR045063">
    <property type="entry name" value="Dynamin_N"/>
</dbReference>
<dbReference type="Pfam" id="PF01031">
    <property type="entry name" value="Dynamin_M"/>
    <property type="match status" value="1"/>
</dbReference>
<dbReference type="InterPro" id="IPR003130">
    <property type="entry name" value="GED"/>
</dbReference>
<dbReference type="InterPro" id="IPR027417">
    <property type="entry name" value="P-loop_NTPase"/>
</dbReference>
<accession>A0A670KDI4</accession>
<dbReference type="GO" id="GO:0070106">
    <property type="term" value="P:interleukin-27-mediated signaling pathway"/>
    <property type="evidence" value="ECO:0007669"/>
    <property type="project" value="Ensembl"/>
</dbReference>
<keyword evidence="3 5" id="KW-0547">Nucleotide-binding</keyword>
<comment type="similarity">
    <text evidence="5">Belongs to the TRAFAC class dynamin-like GTPase superfamily. Dynamin/Fzo/YdjA family.</text>
</comment>
<evidence type="ECO:0000256" key="6">
    <source>
        <dbReference type="SAM" id="MobiDB-lite"/>
    </source>
</evidence>
<dbReference type="InterPro" id="IPR030381">
    <property type="entry name" value="G_DYNAMIN_dom"/>
</dbReference>
<sequence>MLKSSSWRESPSDRRTRKLRNRRSSDEEMDNGWNPQRNGTIGTIPSLFPEEAKSMQYFATPNVFAPSKMEGFVFSPIKQEDVDQLGKQNQPHKKPENTLFNQYEEKIRPCIDLIDTLRALGVEKDLALPAIAVIGDQSSGKSSVLEALSGVALPRGSGIVTRCPLELRLKKLLPGEKWNGKISYLGKYMELANPSMVEIEIRKAQNIIAGDGVAISDKLITLEIRSPEVPDLTLIDLPGIARVAVGNQPVNIGDQIKKLIKTFIDKQETINLVVVPSNVDIATTEALKMAQEVDPNGERTLGIVTKPDLMDRGTEGTVVNIVRNQVIPLKKGYMIVKCRGQQDIQSNMTLASALKEERAFFEKHKCFSILLQEKKATVPLLAEKLTSELVEHISKSLPTLEEQIRFQLQKTDTEMQRYGKAVPKTDGEKQYFLAEKIEHFIADFGSTVQGEESVSENEARLFTKVRKEFQKWGEGVASSGLKIQESLLPEKWKFENQYRGRELPGFLNYHTFEMIIRKYINNLEMPAVDILTRVTEIVRQGFVAIAKSHFEGFHNLHSEAKNRIESIIEKQAKEAEAIVRIQFAMEKTLFCQDNHYQSCLRAVKEAARGGKTTAIAEEGTAIAETAFHLEAYFKTVIKRLSSQIPLIIQYFILNKYEYRLKNEMMLLLSQRENLSLLVQERTDAAEQRQFLSDRIDRLVQARDHLARLLG</sequence>
<dbReference type="SMART" id="SM00053">
    <property type="entry name" value="DYNc"/>
    <property type="match status" value="1"/>
</dbReference>
<proteinExistence type="inferred from homology"/>
<dbReference type="OrthoDB" id="5061070at2759"/>
<evidence type="ECO:0000256" key="2">
    <source>
        <dbReference type="ARBA" id="ARBA00022490"/>
    </source>
</evidence>
<evidence type="ECO:0000256" key="5">
    <source>
        <dbReference type="RuleBase" id="RU003932"/>
    </source>
</evidence>
<dbReference type="GO" id="GO:0016185">
    <property type="term" value="P:synaptic vesicle budding from presynaptic endocytic zone membrane"/>
    <property type="evidence" value="ECO:0007669"/>
    <property type="project" value="TreeGrafter"/>
</dbReference>
<comment type="subcellular location">
    <subcellularLocation>
        <location evidence="1">Cytoplasm</location>
    </subcellularLocation>
</comment>
<gene>
    <name evidence="9" type="primary">MX1</name>
</gene>
<dbReference type="GO" id="GO:0098793">
    <property type="term" value="C:presynapse"/>
    <property type="evidence" value="ECO:0007669"/>
    <property type="project" value="GOC"/>
</dbReference>
<dbReference type="Ensembl" id="ENSPMRT00000035734.1">
    <property type="protein sequence ID" value="ENSPMRP00000033684.1"/>
    <property type="gene ID" value="ENSPMRG00000021831.1"/>
</dbReference>
<dbReference type="GO" id="GO:0045071">
    <property type="term" value="P:negative regulation of viral genome replication"/>
    <property type="evidence" value="ECO:0007669"/>
    <property type="project" value="Ensembl"/>
</dbReference>
<dbReference type="GO" id="GO:0008017">
    <property type="term" value="F:microtubule binding"/>
    <property type="evidence" value="ECO:0007669"/>
    <property type="project" value="TreeGrafter"/>
</dbReference>
<keyword evidence="10" id="KW-1185">Reference proteome</keyword>
<dbReference type="GO" id="GO:0140374">
    <property type="term" value="P:antiviral innate immune response"/>
    <property type="evidence" value="ECO:0007669"/>
    <property type="project" value="Ensembl"/>
</dbReference>
<dbReference type="InterPro" id="IPR001401">
    <property type="entry name" value="Dynamin_GTPase"/>
</dbReference>